<dbReference type="SUPFAM" id="SSF53067">
    <property type="entry name" value="Actin-like ATPase domain"/>
    <property type="match status" value="2"/>
</dbReference>
<keyword evidence="2" id="KW-0418">Kinase</keyword>
<proteinExistence type="predicted"/>
<gene>
    <name evidence="2" type="primary">gspK</name>
    <name evidence="2" type="ORF">RUM4293_04636</name>
</gene>
<accession>A0A0P1E995</accession>
<dbReference type="InterPro" id="IPR002731">
    <property type="entry name" value="ATPase_BadF"/>
</dbReference>
<feature type="domain" description="ATPase BadF/BadG/BcrA/BcrD type" evidence="1">
    <location>
        <begin position="45"/>
        <end position="290"/>
    </location>
</feature>
<reference evidence="3" key="1">
    <citation type="submission" date="2015-09" db="EMBL/GenBank/DDBJ databases">
        <authorList>
            <person name="Rodrigo-Torres L."/>
            <person name="Arahal D.R."/>
        </authorList>
    </citation>
    <scope>NUCLEOTIDE SEQUENCE [LARGE SCALE GENOMIC DNA]</scope>
    <source>
        <strain evidence="3">CECT 4293</strain>
    </source>
</reference>
<dbReference type="EMBL" id="CYPS01000067">
    <property type="protein sequence ID" value="CUH45719.1"/>
    <property type="molecule type" value="Genomic_DNA"/>
</dbReference>
<protein>
    <submittedName>
        <fullName evidence="2">Glucosamine kinase GspK</fullName>
        <ecNumber evidence="2">2.7.1.8</ecNumber>
    </submittedName>
</protein>
<dbReference type="AlphaFoldDB" id="A0A0P1E995"/>
<evidence type="ECO:0000313" key="2">
    <source>
        <dbReference type="EMBL" id="CUH45719.1"/>
    </source>
</evidence>
<organism evidence="2 3">
    <name type="scientific">Ruegeria atlantica</name>
    <dbReference type="NCBI Taxonomy" id="81569"/>
    <lineage>
        <taxon>Bacteria</taxon>
        <taxon>Pseudomonadati</taxon>
        <taxon>Pseudomonadota</taxon>
        <taxon>Alphaproteobacteria</taxon>
        <taxon>Rhodobacterales</taxon>
        <taxon>Roseobacteraceae</taxon>
        <taxon>Ruegeria</taxon>
    </lineage>
</organism>
<name>A0A0P1E995_9RHOB</name>
<dbReference type="PANTHER" id="PTHR43190">
    <property type="entry name" value="N-ACETYL-D-GLUCOSAMINE KINASE"/>
    <property type="match status" value="1"/>
</dbReference>
<dbReference type="InterPro" id="IPR043129">
    <property type="entry name" value="ATPase_NBD"/>
</dbReference>
<evidence type="ECO:0000313" key="3">
    <source>
        <dbReference type="Proteomes" id="UP000050786"/>
    </source>
</evidence>
<sequence length="324" mass="33986">MEINVFCIKTEKSCENQPILAFLNSNRYYNGIAMTESLSNAVLAIDGGGTRCRVACEVAGIVHSVETGAANVSTDFDASVLQMKSGITQIAQTLAVDVQDLTQLPAFVGLAGVTDDHIARRVQSALGLTRARVSDDRPAALRGALASQDGLIAHCGTGSFVASQKDRVMRFAGGWGPVLGDEASAQWVGRFALAEALNSVDEIQVTSDLTQKLLDDFGSSAGIVEFAGRATPTEFGALAPMVTTAAVSGDDVARKIMQAGATYIADMAARLGWQPEVAICLTGGISPYYAHYLPAAMQSEIRPPSGEPLTGALALAKEVPHEHC</sequence>
<evidence type="ECO:0000259" key="1">
    <source>
        <dbReference type="Pfam" id="PF01869"/>
    </source>
</evidence>
<dbReference type="Proteomes" id="UP000050786">
    <property type="component" value="Unassembled WGS sequence"/>
</dbReference>
<dbReference type="Gene3D" id="3.30.420.40">
    <property type="match status" value="2"/>
</dbReference>
<dbReference type="GO" id="GO:0047931">
    <property type="term" value="F:glucosamine kinase activity"/>
    <property type="evidence" value="ECO:0007669"/>
    <property type="project" value="UniProtKB-EC"/>
</dbReference>
<dbReference type="EC" id="2.7.1.8" evidence="2"/>
<dbReference type="CDD" id="cd24082">
    <property type="entry name" value="ASKHA_NBD_GspK-like"/>
    <property type="match status" value="1"/>
</dbReference>
<dbReference type="PANTHER" id="PTHR43190:SF3">
    <property type="entry name" value="N-ACETYL-D-GLUCOSAMINE KINASE"/>
    <property type="match status" value="1"/>
</dbReference>
<dbReference type="Pfam" id="PF01869">
    <property type="entry name" value="BcrAD_BadFG"/>
    <property type="match status" value="1"/>
</dbReference>
<keyword evidence="3" id="KW-1185">Reference proteome</keyword>
<dbReference type="InterPro" id="IPR052519">
    <property type="entry name" value="Euk-type_GlcNAc_Kinase"/>
</dbReference>
<keyword evidence="2" id="KW-0808">Transferase</keyword>